<dbReference type="Proteomes" id="UP000886841">
    <property type="component" value="Unassembled WGS sequence"/>
</dbReference>
<evidence type="ECO:0000313" key="1">
    <source>
        <dbReference type="EMBL" id="HIR93856.1"/>
    </source>
</evidence>
<dbReference type="EMBL" id="DVHU01000094">
    <property type="protein sequence ID" value="HIR93856.1"/>
    <property type="molecule type" value="Genomic_DNA"/>
</dbReference>
<dbReference type="AlphaFoldDB" id="A0A9D1EL72"/>
<sequence>MYSRDPNMKVIYQMVMDFLQYPDQTPSEACMLSLSPNWLPVADSALEASHIIDRL</sequence>
<comment type="caution">
    <text evidence="1">The sequence shown here is derived from an EMBL/GenBank/DDBJ whole genome shotgun (WGS) entry which is preliminary data.</text>
</comment>
<gene>
    <name evidence="1" type="ORF">IAB98_10615</name>
</gene>
<proteinExistence type="predicted"/>
<evidence type="ECO:0000313" key="2">
    <source>
        <dbReference type="Proteomes" id="UP000886841"/>
    </source>
</evidence>
<name>A0A9D1EL72_9FIRM</name>
<accession>A0A9D1EL72</accession>
<organism evidence="1 2">
    <name type="scientific">Candidatus Egerieimonas intestinavium</name>
    <dbReference type="NCBI Taxonomy" id="2840777"/>
    <lineage>
        <taxon>Bacteria</taxon>
        <taxon>Bacillati</taxon>
        <taxon>Bacillota</taxon>
        <taxon>Clostridia</taxon>
        <taxon>Lachnospirales</taxon>
        <taxon>Lachnospiraceae</taxon>
        <taxon>Lachnospiraceae incertae sedis</taxon>
        <taxon>Candidatus Egerieimonas</taxon>
    </lineage>
</organism>
<reference evidence="1" key="1">
    <citation type="submission" date="2020-10" db="EMBL/GenBank/DDBJ databases">
        <authorList>
            <person name="Gilroy R."/>
        </authorList>
    </citation>
    <scope>NUCLEOTIDE SEQUENCE</scope>
    <source>
        <strain evidence="1">ChiSxjej1B13-7041</strain>
    </source>
</reference>
<reference evidence="1" key="2">
    <citation type="journal article" date="2021" name="PeerJ">
        <title>Extensive microbial diversity within the chicken gut microbiome revealed by metagenomics and culture.</title>
        <authorList>
            <person name="Gilroy R."/>
            <person name="Ravi A."/>
            <person name="Getino M."/>
            <person name="Pursley I."/>
            <person name="Horton D.L."/>
            <person name="Alikhan N.F."/>
            <person name="Baker D."/>
            <person name="Gharbi K."/>
            <person name="Hall N."/>
            <person name="Watson M."/>
            <person name="Adriaenssens E.M."/>
            <person name="Foster-Nyarko E."/>
            <person name="Jarju S."/>
            <person name="Secka A."/>
            <person name="Antonio M."/>
            <person name="Oren A."/>
            <person name="Chaudhuri R.R."/>
            <person name="La Ragione R."/>
            <person name="Hildebrand F."/>
            <person name="Pallen M.J."/>
        </authorList>
    </citation>
    <scope>NUCLEOTIDE SEQUENCE</scope>
    <source>
        <strain evidence="1">ChiSxjej1B13-7041</strain>
    </source>
</reference>
<protein>
    <submittedName>
        <fullName evidence="1">Uncharacterized protein</fullName>
    </submittedName>
</protein>